<accession>A0A6A5Q665</accession>
<name>A0A6A5Q665_AMPQU</name>
<protein>
    <submittedName>
        <fullName evidence="2">Uncharacterized protein</fullName>
    </submittedName>
</protein>
<proteinExistence type="predicted"/>
<feature type="coiled-coil region" evidence="1">
    <location>
        <begin position="116"/>
        <end position="157"/>
    </location>
</feature>
<keyword evidence="1" id="KW-0175">Coiled coil</keyword>
<dbReference type="Proteomes" id="UP000800096">
    <property type="component" value="Unassembled WGS sequence"/>
</dbReference>
<feature type="coiled-coil region" evidence="1">
    <location>
        <begin position="13"/>
        <end position="40"/>
    </location>
</feature>
<evidence type="ECO:0000256" key="1">
    <source>
        <dbReference type="SAM" id="Coils"/>
    </source>
</evidence>
<evidence type="ECO:0000313" key="3">
    <source>
        <dbReference type="Proteomes" id="UP000800096"/>
    </source>
</evidence>
<organism evidence="2 3">
    <name type="scientific">Ampelomyces quisqualis</name>
    <name type="common">Powdery mildew agent</name>
    <dbReference type="NCBI Taxonomy" id="50730"/>
    <lineage>
        <taxon>Eukaryota</taxon>
        <taxon>Fungi</taxon>
        <taxon>Dikarya</taxon>
        <taxon>Ascomycota</taxon>
        <taxon>Pezizomycotina</taxon>
        <taxon>Dothideomycetes</taxon>
        <taxon>Pleosporomycetidae</taxon>
        <taxon>Pleosporales</taxon>
        <taxon>Pleosporineae</taxon>
        <taxon>Phaeosphaeriaceae</taxon>
        <taxon>Ampelomyces</taxon>
    </lineage>
</organism>
<sequence>MIRESPTEITEEVDSLKQALAAAQLELAKQIARADTAEKAMVHDKNIYEKNLAGERRRTEAVAQSGKDVKASLQKYLANKSAMLAICQADLDRCRRRNDHIFQENKRASMTLASEKERVTKELEIKDKELQAARAEADVAKKQISDIRDEMKKAKKIKKEAGCDLFNEREKRVKVE</sequence>
<dbReference type="AlphaFoldDB" id="A0A6A5Q665"/>
<reference evidence="2" key="1">
    <citation type="journal article" date="2020" name="Stud. Mycol.">
        <title>101 Dothideomycetes genomes: a test case for predicting lifestyles and emergence of pathogens.</title>
        <authorList>
            <person name="Haridas S."/>
            <person name="Albert R."/>
            <person name="Binder M."/>
            <person name="Bloem J."/>
            <person name="Labutti K."/>
            <person name="Salamov A."/>
            <person name="Andreopoulos B."/>
            <person name="Baker S."/>
            <person name="Barry K."/>
            <person name="Bills G."/>
            <person name="Bluhm B."/>
            <person name="Cannon C."/>
            <person name="Castanera R."/>
            <person name="Culley D."/>
            <person name="Daum C."/>
            <person name="Ezra D."/>
            <person name="Gonzalez J."/>
            <person name="Henrissat B."/>
            <person name="Kuo A."/>
            <person name="Liang C."/>
            <person name="Lipzen A."/>
            <person name="Lutzoni F."/>
            <person name="Magnuson J."/>
            <person name="Mondo S."/>
            <person name="Nolan M."/>
            <person name="Ohm R."/>
            <person name="Pangilinan J."/>
            <person name="Park H.-J."/>
            <person name="Ramirez L."/>
            <person name="Alfaro M."/>
            <person name="Sun H."/>
            <person name="Tritt A."/>
            <person name="Yoshinaga Y."/>
            <person name="Zwiers L.-H."/>
            <person name="Turgeon B."/>
            <person name="Goodwin S."/>
            <person name="Spatafora J."/>
            <person name="Crous P."/>
            <person name="Grigoriev I."/>
        </authorList>
    </citation>
    <scope>NUCLEOTIDE SEQUENCE</scope>
    <source>
        <strain evidence="2">HMLAC05119</strain>
    </source>
</reference>
<gene>
    <name evidence="2" type="ORF">BDU57DRAFT_524840</name>
</gene>
<evidence type="ECO:0000313" key="2">
    <source>
        <dbReference type="EMBL" id="KAF1911115.1"/>
    </source>
</evidence>
<keyword evidence="3" id="KW-1185">Reference proteome</keyword>
<dbReference type="EMBL" id="ML979146">
    <property type="protein sequence ID" value="KAF1911115.1"/>
    <property type="molecule type" value="Genomic_DNA"/>
</dbReference>